<accession>A0A914HCN3</accession>
<sequence>MKQTASAQHQSGHSSSSSKQSAKGSKERPAQKANKINTCGSVEQSKNRTADAKKELKHLIDYFPNAAQRMTRSRKNESRRQRARIASSSSESPDGRVIATKSAGTKLVKARQMAVKTLAPFAIESINGHLPTVAQVQEALKKNCAIITYSSNFHQRGTPPKHQQKTRISEERVDMEQIQLNNLIEQVEGQRENLVEQQNEQQHQQNEQQQNEQQQQHQQNAQQQHQQNEQQQNEQQQQQNEHQQNALQQNAQQQQHQQNAQQQQHQQNAQQQQHQQNAQQQQQNEQQQNEQQQQHQQNAQQQHQQNEQQQNEQQQQQQQNEHQQNALQQNAQQQQQQNEQQQNAQQQHQQNAQQQHQQNEQQQNEQQQQQQQNEHQQNALQQNAQQQQHQQNAQQQQHQQNAQQQQHQQNAQQQQQNEQQQNAQQQQHQQNAQQQNALQQNAQQQQQQQNEQQQNAPQGEQQQQRKKKRKLFTCFSRIMDDNNIQQHLEEQISNSGDAVLQLDLTPDSNCGDAINNETTVPPIIDEHLVNVDAGQECGDGTNNDTTVSPSIGEALKTVDAAKEVFFATQRSLTEELAGAKCVCDGQKTQLTDMTMDLLDEEKRAHDTNMQNILAQLEPARLHFNHLRRTLEALKENCQKANTFSAGAFDKVSQLSKEMQKQNELIFNIEQKCGQLRRTETARYKKKRSELWMALLPEIEQKNNDYTSFAAKRYDHLQGLAREMNRAKNLLQKIKNNSGDDSADIITIDGSPPSKCAKNDSFLAKSTAHQIQNSEESEDNGNTHENIMD</sequence>
<keyword evidence="2" id="KW-1185">Reference proteome</keyword>
<feature type="region of interest" description="Disordered" evidence="1">
    <location>
        <begin position="193"/>
        <end position="468"/>
    </location>
</feature>
<feature type="compositionally biased region" description="Polar residues" evidence="1">
    <location>
        <begin position="34"/>
        <end position="44"/>
    </location>
</feature>
<protein>
    <submittedName>
        <fullName evidence="3">Uncharacterized protein</fullName>
    </submittedName>
</protein>
<dbReference type="Proteomes" id="UP000887572">
    <property type="component" value="Unplaced"/>
</dbReference>
<organism evidence="2 3">
    <name type="scientific">Globodera rostochiensis</name>
    <name type="common">Golden nematode worm</name>
    <name type="synonym">Heterodera rostochiensis</name>
    <dbReference type="NCBI Taxonomy" id="31243"/>
    <lineage>
        <taxon>Eukaryota</taxon>
        <taxon>Metazoa</taxon>
        <taxon>Ecdysozoa</taxon>
        <taxon>Nematoda</taxon>
        <taxon>Chromadorea</taxon>
        <taxon>Rhabditida</taxon>
        <taxon>Tylenchina</taxon>
        <taxon>Tylenchomorpha</taxon>
        <taxon>Tylenchoidea</taxon>
        <taxon>Heteroderidae</taxon>
        <taxon>Heteroderinae</taxon>
        <taxon>Globodera</taxon>
    </lineage>
</organism>
<evidence type="ECO:0000256" key="1">
    <source>
        <dbReference type="SAM" id="MobiDB-lite"/>
    </source>
</evidence>
<name>A0A914HCN3_GLORO</name>
<dbReference type="AlphaFoldDB" id="A0A914HCN3"/>
<feature type="region of interest" description="Disordered" evidence="1">
    <location>
        <begin position="1"/>
        <end position="53"/>
    </location>
</feature>
<feature type="region of interest" description="Disordered" evidence="1">
    <location>
        <begin position="765"/>
        <end position="788"/>
    </location>
</feature>
<feature type="compositionally biased region" description="Low complexity" evidence="1">
    <location>
        <begin position="1"/>
        <end position="23"/>
    </location>
</feature>
<evidence type="ECO:0000313" key="2">
    <source>
        <dbReference type="Proteomes" id="UP000887572"/>
    </source>
</evidence>
<proteinExistence type="predicted"/>
<evidence type="ECO:0000313" key="3">
    <source>
        <dbReference type="WBParaSite" id="Gr19_v10_g15387.t1"/>
    </source>
</evidence>
<dbReference type="WBParaSite" id="Gr19_v10_g15387.t1">
    <property type="protein sequence ID" value="Gr19_v10_g15387.t1"/>
    <property type="gene ID" value="Gr19_v10_g15387"/>
</dbReference>
<reference evidence="3" key="1">
    <citation type="submission" date="2022-11" db="UniProtKB">
        <authorList>
            <consortium name="WormBaseParasite"/>
        </authorList>
    </citation>
    <scope>IDENTIFICATION</scope>
</reference>
<feature type="region of interest" description="Disordered" evidence="1">
    <location>
        <begin position="69"/>
        <end position="96"/>
    </location>
</feature>
<feature type="compositionally biased region" description="Low complexity" evidence="1">
    <location>
        <begin position="196"/>
        <end position="462"/>
    </location>
</feature>